<dbReference type="GO" id="GO:0005576">
    <property type="term" value="C:extracellular region"/>
    <property type="evidence" value="ECO:0007669"/>
    <property type="project" value="UniProtKB-SubCell"/>
</dbReference>
<feature type="domain" description="Flagellar hook-associated protein 2 C-terminal" evidence="7">
    <location>
        <begin position="247"/>
        <end position="491"/>
    </location>
</feature>
<dbReference type="AlphaFoldDB" id="A0A1M5SPT1"/>
<name>A0A1M5SPT1_9FIRM</name>
<dbReference type="STRING" id="1121321.SAMN04488530_14413"/>
<comment type="similarity">
    <text evidence="1 5">Belongs to the FliD family.</text>
</comment>
<dbReference type="EMBL" id="FQWX01000044">
    <property type="protein sequence ID" value="SHH40544.1"/>
    <property type="molecule type" value="Genomic_DNA"/>
</dbReference>
<evidence type="ECO:0000256" key="3">
    <source>
        <dbReference type="ARBA" id="ARBA00023054"/>
    </source>
</evidence>
<keyword evidence="8" id="KW-0969">Cilium</keyword>
<dbReference type="PANTHER" id="PTHR30288">
    <property type="entry name" value="FLAGELLAR CAP/ASSEMBLY PROTEIN FLID"/>
    <property type="match status" value="1"/>
</dbReference>
<dbReference type="RefSeq" id="WP_073127487.1">
    <property type="nucleotide sequence ID" value="NZ_BAABCH010000009.1"/>
</dbReference>
<comment type="function">
    <text evidence="5">Required for morphogenesis and for the elongation of the flagellar filament by facilitating polymerization of the flagellin monomers at the tip of growing filament. Forms a capping structure, which prevents flagellin subunits (transported through the central channel of the flagellum) from leaking out without polymerization at the distal end.</text>
</comment>
<dbReference type="OrthoDB" id="9776025at2"/>
<evidence type="ECO:0000256" key="1">
    <source>
        <dbReference type="ARBA" id="ARBA00009764"/>
    </source>
</evidence>
<evidence type="ECO:0000259" key="7">
    <source>
        <dbReference type="Pfam" id="PF07195"/>
    </source>
</evidence>
<comment type="subunit">
    <text evidence="2 5">Homopentamer.</text>
</comment>
<dbReference type="Pfam" id="PF07195">
    <property type="entry name" value="FliD_C"/>
    <property type="match status" value="1"/>
</dbReference>
<dbReference type="Proteomes" id="UP000243255">
    <property type="component" value="Unassembled WGS sequence"/>
</dbReference>
<sequence length="500" mass="56479">MSSVSGIRLPGLATGMDTETMVKQMLTNEQSKVDRAKQKEQTIKWQQEIYRQVIKDVNELNEKYFSLTSPDSMVSNSSWNTLKIKSSDPISGLDSNVVTATGNAGAAKIDYNFEVINLAQPARASYDINDRNSKLSELNLGLPGNTFKIELGDETKSKTITLEDTDTVDTIIKKINDSSSGEIKASYSEMTGKFIIETKKTGDAADFKFIGITVNGDGTETEGTPQLPTIGYTSGKNSEIIVKSNDGTKIKTLYQQSNSFTIDNIRYDINAVGKSRLTSEEDVKPVVDKMKTFVEEYNKIMDKVYDLITQKSDKNYKPLTDAQKEDMEDKEIEKWEEKAKKGILRNDDDMRKFMDDIQKSIFGDKIQVLSEMGFKPHENYNKKGQISFDEKKFTESLKNDGKKVYEVFSKDSSSVFEGMKSTIKKYVGGSSSVFAKKAGLEKTASAVKNFYSEQLKRQEDLIKSLQRKMDKKEDQLYKKFGVLEASMNKFNTQMNYFAQY</sequence>
<comment type="subcellular location">
    <subcellularLocation>
        <location evidence="5">Secreted</location>
    </subcellularLocation>
    <subcellularLocation>
        <location evidence="5">Bacterial flagellum</location>
    </subcellularLocation>
</comment>
<evidence type="ECO:0000313" key="8">
    <source>
        <dbReference type="EMBL" id="SHH40544.1"/>
    </source>
</evidence>
<reference evidence="9" key="1">
    <citation type="submission" date="2016-11" db="EMBL/GenBank/DDBJ databases">
        <authorList>
            <person name="Varghese N."/>
            <person name="Submissions S."/>
        </authorList>
    </citation>
    <scope>NUCLEOTIDE SEQUENCE [LARGE SCALE GENOMIC DNA]</scope>
    <source>
        <strain evidence="9">DSM 2635</strain>
    </source>
</reference>
<dbReference type="InterPro" id="IPR040026">
    <property type="entry name" value="FliD"/>
</dbReference>
<dbReference type="GO" id="GO:0007155">
    <property type="term" value="P:cell adhesion"/>
    <property type="evidence" value="ECO:0007669"/>
    <property type="project" value="InterPro"/>
</dbReference>
<dbReference type="GO" id="GO:0009421">
    <property type="term" value="C:bacterial-type flagellum filament cap"/>
    <property type="evidence" value="ECO:0007669"/>
    <property type="project" value="InterPro"/>
</dbReference>
<keyword evidence="3 5" id="KW-0175">Coiled coil</keyword>
<dbReference type="InterPro" id="IPR010810">
    <property type="entry name" value="Flagellin_hook_IN_motif"/>
</dbReference>
<evidence type="ECO:0000256" key="4">
    <source>
        <dbReference type="ARBA" id="ARBA00023143"/>
    </source>
</evidence>
<dbReference type="Pfam" id="PF07196">
    <property type="entry name" value="Flagellin_IN"/>
    <property type="match status" value="1"/>
</dbReference>
<accession>A0A1M5SPT1</accession>
<keyword evidence="9" id="KW-1185">Reference proteome</keyword>
<evidence type="ECO:0000259" key="6">
    <source>
        <dbReference type="Pfam" id="PF02465"/>
    </source>
</evidence>
<keyword evidence="4 5" id="KW-0975">Bacterial flagellum</keyword>
<dbReference type="InterPro" id="IPR010809">
    <property type="entry name" value="FliD_C"/>
</dbReference>
<protein>
    <recommendedName>
        <fullName evidence="5">Flagellar hook-associated protein 2</fullName>
        <shortName evidence="5">HAP2</shortName>
    </recommendedName>
    <alternativeName>
        <fullName evidence="5">Flagellar cap protein</fullName>
    </alternativeName>
</protein>
<keyword evidence="8" id="KW-0966">Cell projection</keyword>
<feature type="domain" description="Flagellar hook-associated protein 2 N-terminal" evidence="6">
    <location>
        <begin position="14"/>
        <end position="121"/>
    </location>
</feature>
<keyword evidence="8" id="KW-0282">Flagellum</keyword>
<dbReference type="GO" id="GO:0071973">
    <property type="term" value="P:bacterial-type flagellum-dependent cell motility"/>
    <property type="evidence" value="ECO:0007669"/>
    <property type="project" value="TreeGrafter"/>
</dbReference>
<evidence type="ECO:0000256" key="2">
    <source>
        <dbReference type="ARBA" id="ARBA00011255"/>
    </source>
</evidence>
<gene>
    <name evidence="8" type="ORF">SAMN04488530_14413</name>
</gene>
<proteinExistence type="inferred from homology"/>
<dbReference type="InterPro" id="IPR003481">
    <property type="entry name" value="FliD_N"/>
</dbReference>
<evidence type="ECO:0000256" key="5">
    <source>
        <dbReference type="RuleBase" id="RU362066"/>
    </source>
</evidence>
<evidence type="ECO:0000313" key="9">
    <source>
        <dbReference type="Proteomes" id="UP000243255"/>
    </source>
</evidence>
<keyword evidence="5" id="KW-0964">Secreted</keyword>
<dbReference type="GO" id="GO:0009424">
    <property type="term" value="C:bacterial-type flagellum hook"/>
    <property type="evidence" value="ECO:0007669"/>
    <property type="project" value="UniProtKB-UniRule"/>
</dbReference>
<dbReference type="Pfam" id="PF02465">
    <property type="entry name" value="FliD_N"/>
    <property type="match status" value="1"/>
</dbReference>
<organism evidence="8 9">
    <name type="scientific">Asaccharospora irregularis DSM 2635</name>
    <dbReference type="NCBI Taxonomy" id="1121321"/>
    <lineage>
        <taxon>Bacteria</taxon>
        <taxon>Bacillati</taxon>
        <taxon>Bacillota</taxon>
        <taxon>Clostridia</taxon>
        <taxon>Peptostreptococcales</taxon>
        <taxon>Peptostreptococcaceae</taxon>
        <taxon>Asaccharospora</taxon>
    </lineage>
</organism>
<dbReference type="PANTHER" id="PTHR30288:SF0">
    <property type="entry name" value="FLAGELLAR HOOK-ASSOCIATED PROTEIN 2"/>
    <property type="match status" value="1"/>
</dbReference>
<feature type="coiled-coil region" evidence="5">
    <location>
        <begin position="448"/>
        <end position="475"/>
    </location>
</feature>